<dbReference type="AlphaFoldDB" id="A0A1W9S2G2"/>
<protein>
    <submittedName>
        <fullName evidence="1">Uncharacterized protein</fullName>
    </submittedName>
</protein>
<dbReference type="Proteomes" id="UP000192611">
    <property type="component" value="Unassembled WGS sequence"/>
</dbReference>
<comment type="caution">
    <text evidence="1">The sequence shown here is derived from an EMBL/GenBank/DDBJ whole genome shotgun (WGS) entry which is preliminary data.</text>
</comment>
<dbReference type="EMBL" id="NATQ01000023">
    <property type="protein sequence ID" value="OQX90865.1"/>
    <property type="molecule type" value="Genomic_DNA"/>
</dbReference>
<evidence type="ECO:0000313" key="2">
    <source>
        <dbReference type="Proteomes" id="UP000192611"/>
    </source>
</evidence>
<evidence type="ECO:0000313" key="1">
    <source>
        <dbReference type="EMBL" id="OQX90865.1"/>
    </source>
</evidence>
<sequence>MLHLRDEIMFIPSFLYCTRFDGKPSDIREWLPIIKQTAGDTKFAIVETSWTAEDEYGGGEGVQADYVYEVFCMKDYFGEQLEYVCWFTECDLIEEAFRGLKLFRQSGLISYEGVEREAWWKWVELAEKKQ</sequence>
<name>A0A1W9S2G2_9BACT</name>
<proteinExistence type="predicted"/>
<gene>
    <name evidence="1" type="ORF">B6D57_01785</name>
</gene>
<organism evidence="1 2">
    <name type="scientific">Candidatus Coatesbacteria bacterium 4484_99</name>
    <dbReference type="NCBI Taxonomy" id="1970774"/>
    <lineage>
        <taxon>Bacteria</taxon>
        <taxon>Candidatus Coatesiibacteriota</taxon>
    </lineage>
</organism>
<accession>A0A1W9S2G2</accession>
<reference evidence="2" key="1">
    <citation type="submission" date="2017-03" db="EMBL/GenBank/DDBJ databases">
        <title>Novel pathways for hydrocarbon cycling and metabolic interdependencies in hydrothermal sediment communities.</title>
        <authorList>
            <person name="Dombrowski N."/>
            <person name="Seitz K."/>
            <person name="Teske A."/>
            <person name="Baker B."/>
        </authorList>
    </citation>
    <scope>NUCLEOTIDE SEQUENCE [LARGE SCALE GENOMIC DNA]</scope>
</reference>